<evidence type="ECO:0000256" key="7">
    <source>
        <dbReference type="ARBA" id="ARBA00022989"/>
    </source>
</evidence>
<keyword evidence="7 14" id="KW-1133">Transmembrane helix</keyword>
<dbReference type="PANTHER" id="PTHR45897">
    <property type="entry name" value="HIGH-AFFINITY CHOLINE TRANSPORTER 1"/>
    <property type="match status" value="1"/>
</dbReference>
<evidence type="ECO:0000256" key="9">
    <source>
        <dbReference type="ARBA" id="ARBA00023065"/>
    </source>
</evidence>
<evidence type="ECO:0000256" key="8">
    <source>
        <dbReference type="ARBA" id="ARBA00023053"/>
    </source>
</evidence>
<organism evidence="15 16">
    <name type="scientific">Gymnodraco acuticeps</name>
    <name type="common">Antarctic dragonfish</name>
    <dbReference type="NCBI Taxonomy" id="8218"/>
    <lineage>
        <taxon>Eukaryota</taxon>
        <taxon>Metazoa</taxon>
        <taxon>Chordata</taxon>
        <taxon>Craniata</taxon>
        <taxon>Vertebrata</taxon>
        <taxon>Euteleostomi</taxon>
        <taxon>Actinopterygii</taxon>
        <taxon>Neopterygii</taxon>
        <taxon>Teleostei</taxon>
        <taxon>Neoteleostei</taxon>
        <taxon>Acanthomorphata</taxon>
        <taxon>Eupercaria</taxon>
        <taxon>Perciformes</taxon>
        <taxon>Notothenioidei</taxon>
        <taxon>Bathydraconidae</taxon>
        <taxon>Gymnodraco</taxon>
    </lineage>
</organism>
<dbReference type="GeneID" id="117559431"/>
<evidence type="ECO:0000256" key="13">
    <source>
        <dbReference type="RuleBase" id="RU362091"/>
    </source>
</evidence>
<evidence type="ECO:0000256" key="3">
    <source>
        <dbReference type="ARBA" id="ARBA00022448"/>
    </source>
</evidence>
<feature type="transmembrane region" description="Helical" evidence="14">
    <location>
        <begin position="310"/>
        <end position="333"/>
    </location>
</feature>
<evidence type="ECO:0000256" key="14">
    <source>
        <dbReference type="SAM" id="Phobius"/>
    </source>
</evidence>
<feature type="transmembrane region" description="Helical" evidence="14">
    <location>
        <begin position="158"/>
        <end position="180"/>
    </location>
</feature>
<evidence type="ECO:0000256" key="11">
    <source>
        <dbReference type="ARBA" id="ARBA00023180"/>
    </source>
</evidence>
<dbReference type="Pfam" id="PF00474">
    <property type="entry name" value="SSF"/>
    <property type="match status" value="2"/>
</dbReference>
<keyword evidence="11" id="KW-0325">Glycoprotein</keyword>
<accession>A0A6P8VN75</accession>
<dbReference type="GO" id="GO:0005886">
    <property type="term" value="C:plasma membrane"/>
    <property type="evidence" value="ECO:0007669"/>
    <property type="project" value="TreeGrafter"/>
</dbReference>
<dbReference type="InterPro" id="IPR038377">
    <property type="entry name" value="Na/Glc_symporter_sf"/>
</dbReference>
<keyword evidence="3" id="KW-0813">Transport</keyword>
<reference evidence="16" key="1">
    <citation type="submission" date="2025-08" db="UniProtKB">
        <authorList>
            <consortium name="RefSeq"/>
        </authorList>
    </citation>
    <scope>IDENTIFICATION</scope>
</reference>
<dbReference type="GO" id="GO:0008292">
    <property type="term" value="P:acetylcholine biosynthetic process"/>
    <property type="evidence" value="ECO:0007669"/>
    <property type="project" value="TreeGrafter"/>
</dbReference>
<dbReference type="InterPro" id="IPR001734">
    <property type="entry name" value="Na/solute_symporter"/>
</dbReference>
<evidence type="ECO:0000313" key="16">
    <source>
        <dbReference type="RefSeq" id="XP_034092089.1"/>
    </source>
</evidence>
<keyword evidence="10 14" id="KW-0472">Membrane</keyword>
<keyword evidence="15" id="KW-1185">Reference proteome</keyword>
<feature type="transmembrane region" description="Helical" evidence="14">
    <location>
        <begin position="386"/>
        <end position="407"/>
    </location>
</feature>
<keyword evidence="8" id="KW-0915">Sodium</keyword>
<comment type="similarity">
    <text evidence="2 13">Belongs to the sodium:solute symporter (SSF) (TC 2.A.21) family.</text>
</comment>
<dbReference type="RefSeq" id="XP_034092089.1">
    <property type="nucleotide sequence ID" value="XM_034236198.1"/>
</dbReference>
<dbReference type="PROSITE" id="PS50283">
    <property type="entry name" value="NA_SOLUT_SYMP_3"/>
    <property type="match status" value="2"/>
</dbReference>
<feature type="transmembrane region" description="Helical" evidence="14">
    <location>
        <begin position="6"/>
        <end position="27"/>
    </location>
</feature>
<feature type="transmembrane region" description="Helical" evidence="14">
    <location>
        <begin position="285"/>
        <end position="304"/>
    </location>
</feature>
<evidence type="ECO:0000256" key="6">
    <source>
        <dbReference type="ARBA" id="ARBA00022979"/>
    </source>
</evidence>
<dbReference type="GO" id="GO:0005307">
    <property type="term" value="F:choline:sodium symporter activity"/>
    <property type="evidence" value="ECO:0007669"/>
    <property type="project" value="TreeGrafter"/>
</dbReference>
<dbReference type="AlphaFoldDB" id="A0A6P8VN75"/>
<feature type="transmembrane region" description="Helical" evidence="14">
    <location>
        <begin position="345"/>
        <end position="366"/>
    </location>
</feature>
<feature type="transmembrane region" description="Helical" evidence="14">
    <location>
        <begin position="54"/>
        <end position="78"/>
    </location>
</feature>
<dbReference type="OrthoDB" id="6132759at2759"/>
<evidence type="ECO:0000256" key="5">
    <source>
        <dbReference type="ARBA" id="ARBA00022847"/>
    </source>
</evidence>
<evidence type="ECO:0000256" key="12">
    <source>
        <dbReference type="ARBA" id="ARBA00023201"/>
    </source>
</evidence>
<dbReference type="PANTHER" id="PTHR45897:SF5">
    <property type="entry name" value="HIGH AFFINITY CHOLINE TRANSPORTER 1"/>
    <property type="match status" value="1"/>
</dbReference>
<feature type="transmembrane region" description="Helical" evidence="14">
    <location>
        <begin position="84"/>
        <end position="107"/>
    </location>
</feature>
<evidence type="ECO:0000313" key="15">
    <source>
        <dbReference type="Proteomes" id="UP000515161"/>
    </source>
</evidence>
<keyword evidence="12" id="KW-0739">Sodium transport</keyword>
<dbReference type="InterPro" id="IPR052244">
    <property type="entry name" value="Choline_transporter"/>
</dbReference>
<evidence type="ECO:0000256" key="10">
    <source>
        <dbReference type="ARBA" id="ARBA00023136"/>
    </source>
</evidence>
<dbReference type="InParanoid" id="A0A6P8VN75"/>
<comment type="subcellular location">
    <subcellularLocation>
        <location evidence="1">Membrane</location>
        <topology evidence="1">Multi-pass membrane protein</topology>
    </subcellularLocation>
</comment>
<feature type="transmembrane region" description="Helical" evidence="14">
    <location>
        <begin position="128"/>
        <end position="152"/>
    </location>
</feature>
<proteinExistence type="inferred from homology"/>
<dbReference type="KEGG" id="gacu:117559431"/>
<dbReference type="Proteomes" id="UP000515161">
    <property type="component" value="Unplaced"/>
</dbReference>
<evidence type="ECO:0000256" key="2">
    <source>
        <dbReference type="ARBA" id="ARBA00006434"/>
    </source>
</evidence>
<evidence type="ECO:0000256" key="1">
    <source>
        <dbReference type="ARBA" id="ARBA00004141"/>
    </source>
</evidence>
<evidence type="ECO:0000256" key="4">
    <source>
        <dbReference type="ARBA" id="ARBA00022692"/>
    </source>
</evidence>
<protein>
    <submittedName>
        <fullName evidence="16">High-affinity choline transporter 1-like</fullName>
    </submittedName>
</protein>
<keyword evidence="6" id="KW-0530">Neurotransmitter biosynthesis</keyword>
<dbReference type="Gene3D" id="1.20.1730.10">
    <property type="entry name" value="Sodium/glucose cotransporter"/>
    <property type="match status" value="2"/>
</dbReference>
<keyword evidence="4 14" id="KW-0812">Transmembrane</keyword>
<gene>
    <name evidence="16" type="primary">LOC117559431</name>
</gene>
<name>A0A6P8VN75_GYMAC</name>
<sequence>MAVNVLGIIVMVFLYLLVLGVGIWAFFKSKKKRDKCPGESLEISLLGNRSIGRVVGIFTTAATWIGGGFVVGLPEIVYNPSLGFVTACSYVIGIVLSMVIGGLFFTGPMRDKKYVTMMDPFHIKYGKVPMAFLSLGTMLCNILWVTSTLYGLGATMSVIIGLPFTVCIWISAAVAIVYTLMGGLHSVAYTDVVQLVLMFISLVSYWNQTSYGSQTPFERGEAALILPITLQHLTPTYVSIVSMGCVTAAVMSSTDSALLAAASVFSSNIYKSILRNQASEREIQWVIRGCVLVAGLVGTSLTSVQNSISMMWFLSTMITYIVIFPQLVCVLFFNISNGYGAVSGVLVGLLLRLLCGEPLIGLPTVLHLPGCTLEDGVYVQQSPVNTISMLAVFASNLLFSSLFSRLIHKKLFPEKWDSLRLCKQRHCDKENEEEMGDGIVSEPMMSTTS</sequence>
<keyword evidence="5" id="KW-0769">Symport</keyword>
<keyword evidence="9" id="KW-0406">Ion transport</keyword>